<gene>
    <name evidence="2" type="ORF">CHU93_03050</name>
</gene>
<organism evidence="2 3">
    <name type="scientific">Sandarakinorhabdus cyanobacteriorum</name>
    <dbReference type="NCBI Taxonomy" id="1981098"/>
    <lineage>
        <taxon>Bacteria</taxon>
        <taxon>Pseudomonadati</taxon>
        <taxon>Pseudomonadota</taxon>
        <taxon>Alphaproteobacteria</taxon>
        <taxon>Sphingomonadales</taxon>
        <taxon>Sphingosinicellaceae</taxon>
        <taxon>Sandarakinorhabdus</taxon>
    </lineage>
</organism>
<sequence>MDAPDFALQRLRRQRRLSQQALAGMAGLSQRHICFLETGQARPGARALPKLVAALALSTAEAAELVAAAGLAPPATGLEWQAPALARLRAITAQMLEAWADVPAYVLDAGGAILARNPTFERLLRQAPPIPPAVAGNIHDLVLHPDGLANAMTAPDQLVPALIRRLQRAAASQPAAAATLARVRHYPIVQRHGTSLPRASDLGVIAETYRLAGARWAFIAATAGFLGADQALTAGIEVEALFPADECTRRQLRDLAAQ</sequence>
<dbReference type="SMART" id="SM00530">
    <property type="entry name" value="HTH_XRE"/>
    <property type="match status" value="1"/>
</dbReference>
<proteinExistence type="predicted"/>
<comment type="caution">
    <text evidence="2">The sequence shown here is derived from an EMBL/GenBank/DDBJ whole genome shotgun (WGS) entry which is preliminary data.</text>
</comment>
<name>A0A255YVF3_9SPHN</name>
<protein>
    <recommendedName>
        <fullName evidence="1">HTH cro/C1-type domain-containing protein</fullName>
    </recommendedName>
</protein>
<dbReference type="Pfam" id="PF13560">
    <property type="entry name" value="HTH_31"/>
    <property type="match status" value="1"/>
</dbReference>
<evidence type="ECO:0000313" key="2">
    <source>
        <dbReference type="EMBL" id="OYQ33226.1"/>
    </source>
</evidence>
<feature type="domain" description="HTH cro/C1-type" evidence="1">
    <location>
        <begin position="8"/>
        <end position="62"/>
    </location>
</feature>
<dbReference type="InterPro" id="IPR010982">
    <property type="entry name" value="Lambda_DNA-bd_dom_sf"/>
</dbReference>
<dbReference type="InterPro" id="IPR001387">
    <property type="entry name" value="Cro/C1-type_HTH"/>
</dbReference>
<dbReference type="Pfam" id="PF17765">
    <property type="entry name" value="MLTR_LBD"/>
    <property type="match status" value="1"/>
</dbReference>
<dbReference type="OrthoDB" id="9785973at2"/>
<dbReference type="PROSITE" id="PS50943">
    <property type="entry name" value="HTH_CROC1"/>
    <property type="match status" value="1"/>
</dbReference>
<dbReference type="Gene3D" id="1.10.260.40">
    <property type="entry name" value="lambda repressor-like DNA-binding domains"/>
    <property type="match status" value="1"/>
</dbReference>
<dbReference type="Gene3D" id="3.30.450.180">
    <property type="match status" value="1"/>
</dbReference>
<dbReference type="GO" id="GO:0003677">
    <property type="term" value="F:DNA binding"/>
    <property type="evidence" value="ECO:0007669"/>
    <property type="project" value="InterPro"/>
</dbReference>
<evidence type="ECO:0000259" key="1">
    <source>
        <dbReference type="PROSITE" id="PS50943"/>
    </source>
</evidence>
<dbReference type="Proteomes" id="UP000216991">
    <property type="component" value="Unassembled WGS sequence"/>
</dbReference>
<dbReference type="InterPro" id="IPR041413">
    <property type="entry name" value="MLTR_LBD"/>
</dbReference>
<evidence type="ECO:0000313" key="3">
    <source>
        <dbReference type="Proteomes" id="UP000216991"/>
    </source>
</evidence>
<keyword evidence="3" id="KW-1185">Reference proteome</keyword>
<dbReference type="RefSeq" id="WP_094472709.1">
    <property type="nucleotide sequence ID" value="NZ_NOXT01000075.1"/>
</dbReference>
<dbReference type="SUPFAM" id="SSF47413">
    <property type="entry name" value="lambda repressor-like DNA-binding domains"/>
    <property type="match status" value="1"/>
</dbReference>
<dbReference type="EMBL" id="NOXT01000075">
    <property type="protein sequence ID" value="OYQ33226.1"/>
    <property type="molecule type" value="Genomic_DNA"/>
</dbReference>
<reference evidence="2 3" key="1">
    <citation type="submission" date="2017-07" db="EMBL/GenBank/DDBJ databases">
        <title>Sandarakinorhabdus cyanobacteriorum sp. nov., a novel bacterium isolated from cyanobacterial aggregates in a eutrophic lake.</title>
        <authorList>
            <person name="Cai H."/>
        </authorList>
    </citation>
    <scope>NUCLEOTIDE SEQUENCE [LARGE SCALE GENOMIC DNA]</scope>
    <source>
        <strain evidence="2 3">TH057</strain>
    </source>
</reference>
<dbReference type="AlphaFoldDB" id="A0A255YVF3"/>
<accession>A0A255YVF3</accession>
<dbReference type="PANTHER" id="PTHR35010:SF4">
    <property type="entry name" value="BLL5781 PROTEIN"/>
    <property type="match status" value="1"/>
</dbReference>
<dbReference type="PANTHER" id="PTHR35010">
    <property type="entry name" value="BLL4672 PROTEIN-RELATED"/>
    <property type="match status" value="1"/>
</dbReference>